<evidence type="ECO:0000313" key="3">
    <source>
        <dbReference type="Proteomes" id="UP000664203"/>
    </source>
</evidence>
<name>A0A8H3IZ98_9LECA</name>
<organism evidence="2 3">
    <name type="scientific">Alectoria fallacina</name>
    <dbReference type="NCBI Taxonomy" id="1903189"/>
    <lineage>
        <taxon>Eukaryota</taxon>
        <taxon>Fungi</taxon>
        <taxon>Dikarya</taxon>
        <taxon>Ascomycota</taxon>
        <taxon>Pezizomycotina</taxon>
        <taxon>Lecanoromycetes</taxon>
        <taxon>OSLEUM clade</taxon>
        <taxon>Lecanoromycetidae</taxon>
        <taxon>Lecanorales</taxon>
        <taxon>Lecanorineae</taxon>
        <taxon>Parmeliaceae</taxon>
        <taxon>Alectoria</taxon>
    </lineage>
</organism>
<accession>A0A8H3IZ98</accession>
<evidence type="ECO:0000313" key="2">
    <source>
        <dbReference type="EMBL" id="CAF9934659.1"/>
    </source>
</evidence>
<dbReference type="InterPro" id="IPR001810">
    <property type="entry name" value="F-box_dom"/>
</dbReference>
<sequence>MTISMDATELRYLTYSRGDICDRTIDTDYLQHDCPLDQTTSNSPTIYHMQDATASLGQFDRLPLETTQNILSNLDLSTLTLLRSISRRMNLLVDSLPAYQKVVTHSPNALRALLSTHAAQHFTANDLHNALRAQDCFLCGHFGAFLYLLECRRCCWQCLTSDEDLLPISQSSAKIMYRFDAQTVARIPMLLSIPGSYGLKQRRLPHLRLKGGVRVALVAYGAARKARVRSQLHDLLSQDYEKLKLETRIALRGPLSQDFMWEMDCMNYDPAGYEAGYGLEPQRFMAAIRFPTLITSTDAVEWGVSCLGCLERAKDGDEERFWNMQYTSEGMVKHLEQCQKAACSWANDRVTELRKR</sequence>
<comment type="caution">
    <text evidence="2">The sequence shown here is derived from an EMBL/GenBank/DDBJ whole genome shotgun (WGS) entry which is preliminary data.</text>
</comment>
<dbReference type="SMART" id="SM00256">
    <property type="entry name" value="FBOX"/>
    <property type="match status" value="1"/>
</dbReference>
<dbReference type="Proteomes" id="UP000664203">
    <property type="component" value="Unassembled WGS sequence"/>
</dbReference>
<dbReference type="InterPro" id="IPR036047">
    <property type="entry name" value="F-box-like_dom_sf"/>
</dbReference>
<proteinExistence type="predicted"/>
<dbReference type="SUPFAM" id="SSF81383">
    <property type="entry name" value="F-box domain"/>
    <property type="match status" value="1"/>
</dbReference>
<evidence type="ECO:0000259" key="1">
    <source>
        <dbReference type="PROSITE" id="PS50181"/>
    </source>
</evidence>
<feature type="domain" description="F-box" evidence="1">
    <location>
        <begin position="56"/>
        <end position="102"/>
    </location>
</feature>
<dbReference type="PROSITE" id="PS50181">
    <property type="entry name" value="FBOX"/>
    <property type="match status" value="1"/>
</dbReference>
<gene>
    <name evidence="2" type="ORF">ALECFALPRED_006050</name>
</gene>
<dbReference type="Pfam" id="PF00646">
    <property type="entry name" value="F-box"/>
    <property type="match status" value="1"/>
</dbReference>
<keyword evidence="3" id="KW-1185">Reference proteome</keyword>
<dbReference type="EMBL" id="CAJPDR010000385">
    <property type="protein sequence ID" value="CAF9934659.1"/>
    <property type="molecule type" value="Genomic_DNA"/>
</dbReference>
<dbReference type="OrthoDB" id="2687876at2759"/>
<protein>
    <recommendedName>
        <fullName evidence="1">F-box domain-containing protein</fullName>
    </recommendedName>
</protein>
<dbReference type="AlphaFoldDB" id="A0A8H3IZ98"/>
<reference evidence="2" key="1">
    <citation type="submission" date="2021-03" db="EMBL/GenBank/DDBJ databases">
        <authorList>
            <person name="Tagirdzhanova G."/>
        </authorList>
    </citation>
    <scope>NUCLEOTIDE SEQUENCE</scope>
</reference>